<dbReference type="InParanoid" id="A0A1D6M2T2"/>
<dbReference type="Pfam" id="PF14223">
    <property type="entry name" value="Retrotran_gag_2"/>
    <property type="match status" value="1"/>
</dbReference>
<dbReference type="PANTHER" id="PTHR47481">
    <property type="match status" value="1"/>
</dbReference>
<evidence type="ECO:0008006" key="3">
    <source>
        <dbReference type="Google" id="ProtNLM"/>
    </source>
</evidence>
<dbReference type="GO" id="GO:0003676">
    <property type="term" value="F:nucleic acid binding"/>
    <property type="evidence" value="ECO:0007669"/>
    <property type="project" value="InterPro"/>
</dbReference>
<evidence type="ECO:0000313" key="2">
    <source>
        <dbReference type="EMBL" id="AQK85490.1"/>
    </source>
</evidence>
<accession>A0A1D6M2T2</accession>
<dbReference type="AlphaFoldDB" id="A0A1D6M2T2"/>
<sequence length="310" mass="35728">MFVTFDIDTIYLPDINAMSHSFDPHNWYHIISKALGYYFKMSHLEVSKFDGTGDFWLWQVKIQSMLVDKSLEATLEDGDPDLASTSREEMKNIHKRALAVLRLALADNVSRQVCEEKTALALWKKLETLYLDKSLSSRFYLMMRLFRMRMQEDTPIKQYIDEFNKAVLDYQNVGNSMDNDHLAILFLCSLPDSYDSIGDQILYCTNSISMDDITSILMLKDLLKNSHLENRGEGEGLVVNRGRSKDRGYDVGGSSNSGRRKSKGRSRPRLSKNEICCPYCKEFDHIKWDCRKLKKKKGKENNGSKGDNLL</sequence>
<feature type="region of interest" description="Disordered" evidence="1">
    <location>
        <begin position="234"/>
        <end position="269"/>
    </location>
</feature>
<dbReference type="GO" id="GO:0008270">
    <property type="term" value="F:zinc ion binding"/>
    <property type="evidence" value="ECO:0007669"/>
    <property type="project" value="InterPro"/>
</dbReference>
<dbReference type="STRING" id="4577.A0A1D6M2T2"/>
<proteinExistence type="predicted"/>
<protein>
    <recommendedName>
        <fullName evidence="3">Retrovirus-related Pol polyprotein from transposon TNT 1-94</fullName>
    </recommendedName>
</protein>
<evidence type="ECO:0000256" key="1">
    <source>
        <dbReference type="SAM" id="MobiDB-lite"/>
    </source>
</evidence>
<dbReference type="EMBL" id="CM000782">
    <property type="protein sequence ID" value="AQK85490.1"/>
    <property type="molecule type" value="Genomic_DNA"/>
</dbReference>
<dbReference type="OMA" id="HSSKHEG"/>
<gene>
    <name evidence="2" type="ORF">ZEAMMB73_Zm00001d038028</name>
</gene>
<feature type="compositionally biased region" description="Basic residues" evidence="1">
    <location>
        <begin position="258"/>
        <end position="269"/>
    </location>
</feature>
<dbReference type="Gene3D" id="4.10.60.10">
    <property type="entry name" value="Zinc finger, CCHC-type"/>
    <property type="match status" value="1"/>
</dbReference>
<organism evidence="2">
    <name type="scientific">Zea mays</name>
    <name type="common">Maize</name>
    <dbReference type="NCBI Taxonomy" id="4577"/>
    <lineage>
        <taxon>Eukaryota</taxon>
        <taxon>Viridiplantae</taxon>
        <taxon>Streptophyta</taxon>
        <taxon>Embryophyta</taxon>
        <taxon>Tracheophyta</taxon>
        <taxon>Spermatophyta</taxon>
        <taxon>Magnoliopsida</taxon>
        <taxon>Liliopsida</taxon>
        <taxon>Poales</taxon>
        <taxon>Poaceae</taxon>
        <taxon>PACMAD clade</taxon>
        <taxon>Panicoideae</taxon>
        <taxon>Andropogonodae</taxon>
        <taxon>Andropogoneae</taxon>
        <taxon>Tripsacinae</taxon>
        <taxon>Zea</taxon>
    </lineage>
</organism>
<reference evidence="2" key="1">
    <citation type="submission" date="2015-12" db="EMBL/GenBank/DDBJ databases">
        <title>Update maize B73 reference genome by single molecule sequencing technologies.</title>
        <authorList>
            <consortium name="Maize Genome Sequencing Project"/>
            <person name="Ware D."/>
        </authorList>
    </citation>
    <scope>NUCLEOTIDE SEQUENCE</scope>
    <source>
        <tissue evidence="2">Seedling</tissue>
    </source>
</reference>
<dbReference type="InterPro" id="IPR036875">
    <property type="entry name" value="Znf_CCHC_sf"/>
</dbReference>
<name>A0A1D6M2T2_MAIZE</name>
<dbReference type="PANTHER" id="PTHR47481:SF22">
    <property type="entry name" value="RETROTRANSPOSON GAG DOMAIN-CONTAINING PROTEIN"/>
    <property type="match status" value="1"/>
</dbReference>
<dbReference type="SUPFAM" id="SSF57756">
    <property type="entry name" value="Retrovirus zinc finger-like domains"/>
    <property type="match status" value="1"/>
</dbReference>